<name>A0A841FG82_9ACTN</name>
<dbReference type="InterPro" id="IPR023198">
    <property type="entry name" value="PGP-like_dom2"/>
</dbReference>
<dbReference type="InterPro" id="IPR036412">
    <property type="entry name" value="HAD-like_sf"/>
</dbReference>
<dbReference type="GO" id="GO:0005829">
    <property type="term" value="C:cytosol"/>
    <property type="evidence" value="ECO:0007669"/>
    <property type="project" value="TreeGrafter"/>
</dbReference>
<accession>A0A841FG82</accession>
<keyword evidence="2" id="KW-1185">Reference proteome</keyword>
<dbReference type="GO" id="GO:0006281">
    <property type="term" value="P:DNA repair"/>
    <property type="evidence" value="ECO:0007669"/>
    <property type="project" value="TreeGrafter"/>
</dbReference>
<dbReference type="Proteomes" id="UP000548476">
    <property type="component" value="Unassembled WGS sequence"/>
</dbReference>
<keyword evidence="1" id="KW-0378">Hydrolase</keyword>
<comment type="caution">
    <text evidence="1">The sequence shown here is derived from an EMBL/GenBank/DDBJ whole genome shotgun (WGS) entry which is preliminary data.</text>
</comment>
<dbReference type="Gene3D" id="3.40.50.1000">
    <property type="entry name" value="HAD superfamily/HAD-like"/>
    <property type="match status" value="1"/>
</dbReference>
<dbReference type="SUPFAM" id="SSF56784">
    <property type="entry name" value="HAD-like"/>
    <property type="match status" value="1"/>
</dbReference>
<dbReference type="Gene3D" id="1.10.150.240">
    <property type="entry name" value="Putative phosphatase, domain 2"/>
    <property type="match status" value="1"/>
</dbReference>
<dbReference type="RefSeq" id="WP_184789163.1">
    <property type="nucleotide sequence ID" value="NZ_BONT01000046.1"/>
</dbReference>
<evidence type="ECO:0000313" key="2">
    <source>
        <dbReference type="Proteomes" id="UP000548476"/>
    </source>
</evidence>
<gene>
    <name evidence="1" type="ORF">HNR73_004209</name>
</gene>
<dbReference type="InterPro" id="IPR050155">
    <property type="entry name" value="HAD-like_hydrolase_sf"/>
</dbReference>
<protein>
    <submittedName>
        <fullName evidence="1">Phosphoglycolate phosphatase-like HAD superfamily hydrolase</fullName>
    </submittedName>
</protein>
<dbReference type="PANTHER" id="PTHR43434">
    <property type="entry name" value="PHOSPHOGLYCOLATE PHOSPHATASE"/>
    <property type="match status" value="1"/>
</dbReference>
<dbReference type="GO" id="GO:0008967">
    <property type="term" value="F:phosphoglycolate phosphatase activity"/>
    <property type="evidence" value="ECO:0007669"/>
    <property type="project" value="TreeGrafter"/>
</dbReference>
<sequence length="212" mass="22663">MTTRHLVWDWNGTLFDDLEAVVSATNDVLTGAGGLAVTAEQHRERFIRPIADYYSLELGRPVTAEEFVLMDKLFHGSYEKYRLACQPASDARDAIAAWKGTQSLLSMWHHDNLVPLVDQFGLTGLLNRVDGLRGAGGGSKRPHLEAHLAAIGVEAETVVLIGDSVDDAEAALAVGAAAVLYTGGFTAEAKLRAVGVPVAETLLEAVELARAV</sequence>
<dbReference type="EMBL" id="JACHGT010000008">
    <property type="protein sequence ID" value="MBB6036341.1"/>
    <property type="molecule type" value="Genomic_DNA"/>
</dbReference>
<dbReference type="PANTHER" id="PTHR43434:SF1">
    <property type="entry name" value="PHOSPHOGLYCOLATE PHOSPHATASE"/>
    <property type="match status" value="1"/>
</dbReference>
<dbReference type="Pfam" id="PF13242">
    <property type="entry name" value="Hydrolase_like"/>
    <property type="match status" value="1"/>
</dbReference>
<dbReference type="InterPro" id="IPR023214">
    <property type="entry name" value="HAD_sf"/>
</dbReference>
<organism evidence="1 2">
    <name type="scientific">Phytomonospora endophytica</name>
    <dbReference type="NCBI Taxonomy" id="714109"/>
    <lineage>
        <taxon>Bacteria</taxon>
        <taxon>Bacillati</taxon>
        <taxon>Actinomycetota</taxon>
        <taxon>Actinomycetes</taxon>
        <taxon>Micromonosporales</taxon>
        <taxon>Micromonosporaceae</taxon>
        <taxon>Phytomonospora</taxon>
    </lineage>
</organism>
<evidence type="ECO:0000313" key="1">
    <source>
        <dbReference type="EMBL" id="MBB6036341.1"/>
    </source>
</evidence>
<reference evidence="1 2" key="1">
    <citation type="submission" date="2020-08" db="EMBL/GenBank/DDBJ databases">
        <title>Genomic Encyclopedia of Type Strains, Phase IV (KMG-IV): sequencing the most valuable type-strain genomes for metagenomic binning, comparative biology and taxonomic classification.</title>
        <authorList>
            <person name="Goeker M."/>
        </authorList>
    </citation>
    <scope>NUCLEOTIDE SEQUENCE [LARGE SCALE GENOMIC DNA]</scope>
    <source>
        <strain evidence="1 2">YIM 65646</strain>
    </source>
</reference>
<dbReference type="AlphaFoldDB" id="A0A841FG82"/>
<proteinExistence type="predicted"/>